<protein>
    <submittedName>
        <fullName evidence="1">Uncharacterized protein</fullName>
    </submittedName>
</protein>
<reference evidence="1 2" key="1">
    <citation type="journal article" date="2019" name="Int. J. Syst. Evol. Microbiol.">
        <title>The Global Catalogue of Microorganisms (GCM) 10K type strain sequencing project: providing services to taxonomists for standard genome sequencing and annotation.</title>
        <authorList>
            <consortium name="The Broad Institute Genomics Platform"/>
            <consortium name="The Broad Institute Genome Sequencing Center for Infectious Disease"/>
            <person name="Wu L."/>
            <person name="Ma J."/>
        </authorList>
    </citation>
    <scope>NUCLEOTIDE SEQUENCE [LARGE SCALE GENOMIC DNA]</scope>
    <source>
        <strain evidence="1 2">JCM 14545</strain>
    </source>
</reference>
<evidence type="ECO:0000313" key="1">
    <source>
        <dbReference type="EMBL" id="GAA1938834.1"/>
    </source>
</evidence>
<sequence length="211" mass="22467">MPTPGFPPNALDSRGDPIWISEVASDEDPNHTLHVVNGLEPAEALETLGAKPRLFQPCELPDRKPDRWTSLPAAALGTESGAALLAGRIGEWTFVYDDSMATDHENTPSLSANGRSAATSMFSIYADASLNYVVNSEQLAWIDIHDNLEADLPGMPADLRAAFDAAGVFGPDAEPGKHDDAILMRAVCALAGLTCTLSDLRRIPLLVTAFG</sequence>
<evidence type="ECO:0000313" key="2">
    <source>
        <dbReference type="Proteomes" id="UP001501116"/>
    </source>
</evidence>
<keyword evidence="2" id="KW-1185">Reference proteome</keyword>
<organism evidence="1 2">
    <name type="scientific">Amycolatopsis minnesotensis</name>
    <dbReference type="NCBI Taxonomy" id="337894"/>
    <lineage>
        <taxon>Bacteria</taxon>
        <taxon>Bacillati</taxon>
        <taxon>Actinomycetota</taxon>
        <taxon>Actinomycetes</taxon>
        <taxon>Pseudonocardiales</taxon>
        <taxon>Pseudonocardiaceae</taxon>
        <taxon>Amycolatopsis</taxon>
    </lineage>
</organism>
<proteinExistence type="predicted"/>
<dbReference type="RefSeq" id="WP_344412336.1">
    <property type="nucleotide sequence ID" value="NZ_BAAANN010000001.1"/>
</dbReference>
<dbReference type="EMBL" id="BAAANN010000001">
    <property type="protein sequence ID" value="GAA1938834.1"/>
    <property type="molecule type" value="Genomic_DNA"/>
</dbReference>
<gene>
    <name evidence="1" type="ORF">GCM10009754_02330</name>
</gene>
<dbReference type="InterPro" id="IPR045592">
    <property type="entry name" value="DUF6461"/>
</dbReference>
<accession>A0ABN2PZG5</accession>
<comment type="caution">
    <text evidence="1">The sequence shown here is derived from an EMBL/GenBank/DDBJ whole genome shotgun (WGS) entry which is preliminary data.</text>
</comment>
<name>A0ABN2PZG5_9PSEU</name>
<dbReference type="Proteomes" id="UP001501116">
    <property type="component" value="Unassembled WGS sequence"/>
</dbReference>
<dbReference type="Pfam" id="PF20062">
    <property type="entry name" value="DUF6461"/>
    <property type="match status" value="1"/>
</dbReference>